<sequence length="184" mass="19886">MKNFLNPLCWLVLLVTLLSSCGSSMHLGTAAGPTTVYIVRHAEKDPTPGLADPALTEVGQKRAQALREELVKAPRPVAMVFSTNTIRTRTTAVPLATQLQIPVEVYDARQLPKLASRIRREYPGKAVLVVGHSNTILETAEALGAKRPVPAVGDNDYNYLLEVTVPRDSTKASTAVARRYGAGK</sequence>
<dbReference type="AlphaFoldDB" id="A0A4Z0MM86"/>
<feature type="chain" id="PRO_5021453573" evidence="1">
    <location>
        <begin position="27"/>
        <end position="184"/>
    </location>
</feature>
<keyword evidence="3" id="KW-1185">Reference proteome</keyword>
<dbReference type="Proteomes" id="UP000298284">
    <property type="component" value="Unassembled WGS sequence"/>
</dbReference>
<evidence type="ECO:0000256" key="1">
    <source>
        <dbReference type="SAM" id="SignalP"/>
    </source>
</evidence>
<dbReference type="SUPFAM" id="SSF53254">
    <property type="entry name" value="Phosphoglycerate mutase-like"/>
    <property type="match status" value="1"/>
</dbReference>
<protein>
    <submittedName>
        <fullName evidence="2">Histidine phosphatase family protein</fullName>
    </submittedName>
</protein>
<comment type="caution">
    <text evidence="2">The sequence shown here is derived from an EMBL/GenBank/DDBJ whole genome shotgun (WGS) entry which is preliminary data.</text>
</comment>
<evidence type="ECO:0000313" key="3">
    <source>
        <dbReference type="Proteomes" id="UP000298284"/>
    </source>
</evidence>
<dbReference type="Pfam" id="PF00300">
    <property type="entry name" value="His_Phos_1"/>
    <property type="match status" value="1"/>
</dbReference>
<dbReference type="OrthoDB" id="3296006at2"/>
<dbReference type="CDD" id="cd07040">
    <property type="entry name" value="HP"/>
    <property type="match status" value="1"/>
</dbReference>
<keyword evidence="1" id="KW-0732">Signal</keyword>
<evidence type="ECO:0000313" key="2">
    <source>
        <dbReference type="EMBL" id="TGD80500.1"/>
    </source>
</evidence>
<dbReference type="PROSITE" id="PS51257">
    <property type="entry name" value="PROKAR_LIPOPROTEIN"/>
    <property type="match status" value="1"/>
</dbReference>
<dbReference type="RefSeq" id="WP_135530648.1">
    <property type="nucleotide sequence ID" value="NZ_SRKZ01000003.1"/>
</dbReference>
<dbReference type="EMBL" id="SRKZ01000003">
    <property type="protein sequence ID" value="TGD80500.1"/>
    <property type="molecule type" value="Genomic_DNA"/>
</dbReference>
<gene>
    <name evidence="2" type="ORF">EU557_11745</name>
</gene>
<dbReference type="InterPro" id="IPR013078">
    <property type="entry name" value="His_Pase_superF_clade-1"/>
</dbReference>
<dbReference type="InterPro" id="IPR029033">
    <property type="entry name" value="His_PPase_superfam"/>
</dbReference>
<feature type="signal peptide" evidence="1">
    <location>
        <begin position="1"/>
        <end position="26"/>
    </location>
</feature>
<name>A0A4Z0MM86_9BACT</name>
<proteinExistence type="predicted"/>
<dbReference type="Gene3D" id="3.40.50.1240">
    <property type="entry name" value="Phosphoglycerate mutase-like"/>
    <property type="match status" value="1"/>
</dbReference>
<organism evidence="2 3">
    <name type="scientific">Hymenobacter wooponensis</name>
    <dbReference type="NCBI Taxonomy" id="1525360"/>
    <lineage>
        <taxon>Bacteria</taxon>
        <taxon>Pseudomonadati</taxon>
        <taxon>Bacteroidota</taxon>
        <taxon>Cytophagia</taxon>
        <taxon>Cytophagales</taxon>
        <taxon>Hymenobacteraceae</taxon>
        <taxon>Hymenobacter</taxon>
    </lineage>
</organism>
<dbReference type="SMART" id="SM00855">
    <property type="entry name" value="PGAM"/>
    <property type="match status" value="1"/>
</dbReference>
<accession>A0A4Z0MM86</accession>
<reference evidence="2 3" key="1">
    <citation type="submission" date="2019-04" db="EMBL/GenBank/DDBJ databases">
        <authorList>
            <person name="Feng G."/>
            <person name="Zhang J."/>
            <person name="Zhu H."/>
        </authorList>
    </citation>
    <scope>NUCLEOTIDE SEQUENCE [LARGE SCALE GENOMIC DNA]</scope>
    <source>
        <strain evidence="2 3">JCM 19491</strain>
    </source>
</reference>